<comment type="similarity">
    <text evidence="2">Belongs to the SusD family.</text>
</comment>
<evidence type="ECO:0000313" key="10">
    <source>
        <dbReference type="Proteomes" id="UP000199421"/>
    </source>
</evidence>
<dbReference type="InterPro" id="IPR012944">
    <property type="entry name" value="SusD_RagB_dom"/>
</dbReference>
<keyword evidence="3" id="KW-0732">Signal</keyword>
<dbReference type="SUPFAM" id="SSF48452">
    <property type="entry name" value="TPR-like"/>
    <property type="match status" value="1"/>
</dbReference>
<evidence type="ECO:0000256" key="3">
    <source>
        <dbReference type="ARBA" id="ARBA00022729"/>
    </source>
</evidence>
<evidence type="ECO:0000256" key="1">
    <source>
        <dbReference type="ARBA" id="ARBA00004442"/>
    </source>
</evidence>
<dbReference type="Pfam" id="PF07980">
    <property type="entry name" value="SusD_RagB"/>
    <property type="match status" value="1"/>
</dbReference>
<dbReference type="GO" id="GO:0009279">
    <property type="term" value="C:cell outer membrane"/>
    <property type="evidence" value="ECO:0007669"/>
    <property type="project" value="UniProtKB-SubCell"/>
</dbReference>
<feature type="domain" description="SusD-like N-terminal" evidence="8">
    <location>
        <begin position="42"/>
        <end position="219"/>
    </location>
</feature>
<evidence type="ECO:0000313" key="9">
    <source>
        <dbReference type="EMBL" id="SEK45208.1"/>
    </source>
</evidence>
<dbReference type="InterPro" id="IPR011990">
    <property type="entry name" value="TPR-like_helical_dom_sf"/>
</dbReference>
<dbReference type="EMBL" id="FOAF01000001">
    <property type="protein sequence ID" value="SEK45208.1"/>
    <property type="molecule type" value="Genomic_DNA"/>
</dbReference>
<reference evidence="10" key="1">
    <citation type="submission" date="2016-10" db="EMBL/GenBank/DDBJ databases">
        <authorList>
            <person name="Varghese N."/>
            <person name="Submissions S."/>
        </authorList>
    </citation>
    <scope>NUCLEOTIDE SEQUENCE [LARGE SCALE GENOMIC DNA]</scope>
    <source>
        <strain evidence="10">DSM 18733</strain>
    </source>
</reference>
<dbReference type="STRING" id="407022.SAMN05661044_00278"/>
<protein>
    <submittedName>
        <fullName evidence="9">Starch-binding associating with outer membrane</fullName>
    </submittedName>
</protein>
<gene>
    <name evidence="9" type="ORF">SAMN05661044_00278</name>
</gene>
<dbReference type="InterPro" id="IPR033985">
    <property type="entry name" value="SusD-like_N"/>
</dbReference>
<evidence type="ECO:0000256" key="5">
    <source>
        <dbReference type="ARBA" id="ARBA00023237"/>
    </source>
</evidence>
<evidence type="ECO:0000256" key="2">
    <source>
        <dbReference type="ARBA" id="ARBA00006275"/>
    </source>
</evidence>
<evidence type="ECO:0000256" key="4">
    <source>
        <dbReference type="ARBA" id="ARBA00023136"/>
    </source>
</evidence>
<dbReference type="Gene3D" id="1.25.40.390">
    <property type="match status" value="1"/>
</dbReference>
<feature type="compositionally biased region" description="Polar residues" evidence="6">
    <location>
        <begin position="486"/>
        <end position="500"/>
    </location>
</feature>
<accession>A0A1H7H4P8</accession>
<keyword evidence="5" id="KW-0998">Cell outer membrane</keyword>
<dbReference type="Pfam" id="PF14322">
    <property type="entry name" value="SusD-like_3"/>
    <property type="match status" value="1"/>
</dbReference>
<evidence type="ECO:0000256" key="6">
    <source>
        <dbReference type="SAM" id="MobiDB-lite"/>
    </source>
</evidence>
<dbReference type="CDD" id="cd08977">
    <property type="entry name" value="SusD"/>
    <property type="match status" value="1"/>
</dbReference>
<feature type="domain" description="RagB/SusD" evidence="7">
    <location>
        <begin position="307"/>
        <end position="496"/>
    </location>
</feature>
<dbReference type="RefSeq" id="WP_093317187.1">
    <property type="nucleotide sequence ID" value="NZ_FOAF01000001.1"/>
</dbReference>
<dbReference type="Proteomes" id="UP000199421">
    <property type="component" value="Unassembled WGS sequence"/>
</dbReference>
<organism evidence="9 10">
    <name type="scientific">Olivibacter domesticus</name>
    <name type="common">Pseudosphingobacterium domesticum</name>
    <dbReference type="NCBI Taxonomy" id="407022"/>
    <lineage>
        <taxon>Bacteria</taxon>
        <taxon>Pseudomonadati</taxon>
        <taxon>Bacteroidota</taxon>
        <taxon>Sphingobacteriia</taxon>
        <taxon>Sphingobacteriales</taxon>
        <taxon>Sphingobacteriaceae</taxon>
        <taxon>Olivibacter</taxon>
    </lineage>
</organism>
<evidence type="ECO:0000259" key="8">
    <source>
        <dbReference type="Pfam" id="PF14322"/>
    </source>
</evidence>
<name>A0A1H7H4P8_OLID1</name>
<evidence type="ECO:0000259" key="7">
    <source>
        <dbReference type="Pfam" id="PF07980"/>
    </source>
</evidence>
<feature type="region of interest" description="Disordered" evidence="6">
    <location>
        <begin position="457"/>
        <end position="506"/>
    </location>
</feature>
<dbReference type="PROSITE" id="PS51257">
    <property type="entry name" value="PROKAR_LIPOPROTEIN"/>
    <property type="match status" value="1"/>
</dbReference>
<keyword evidence="10" id="KW-1185">Reference proteome</keyword>
<dbReference type="AlphaFoldDB" id="A0A1H7H4P8"/>
<proteinExistence type="inferred from homology"/>
<keyword evidence="4" id="KW-0472">Membrane</keyword>
<comment type="subcellular location">
    <subcellularLocation>
        <location evidence="1">Cell outer membrane</location>
    </subcellularLocation>
</comment>
<sequence>MKTNKKIRYTFLVFFTIVLSACTKDLLDKEPNGLNSFWNTGADAELGINAAYTPLYEEEGFGEGQFWYQAAGDDFTINNAGERSDINLTNFATTTNASGYAYARWQIFYRVIRRANDVLRNVPDIDMDETMKNRILGEANFLLGFAYFELAKWYGGLPFYDINDPENINQPRQTKTETFNRIEQYLLTATKQLPDWIYTGDQVGRAHLGAAWGYLAKLYAYWGKWEASREASDNVINSGAYTLQEEYANLFSLDHEKSSEVLFGLVCAPVRHQTTITPIICLSKTLTGGAGWAYFAPTKSLADAFEENDSRRKATLAGIDETVRLLGQDIVLNSDNINDMETGYMCVKFMQPYWNANAYSWDAGLDNAILRLADVYLLNAEATMMLNGGGPQQAEVPIAAAANALNAVRLRAFHNDQSKRIDAPTFNDLMRERRCELAYEGDRHLDLKRWNLAQSTYSQASTTTDPRGPRQFDPVTNASFPLPQTELDNSNGILKNNPLPTYSDFE</sequence>
<dbReference type="OrthoDB" id="618454at2"/>